<comment type="caution">
    <text evidence="3">The sequence shown here is derived from an EMBL/GenBank/DDBJ whole genome shotgun (WGS) entry which is preliminary data.</text>
</comment>
<evidence type="ECO:0000256" key="1">
    <source>
        <dbReference type="SAM" id="Phobius"/>
    </source>
</evidence>
<gene>
    <name evidence="3" type="ORF">FPZ43_07225</name>
</gene>
<sequence>MEYKDYLFDSAHIYTTKLIDISNRIPDMAKQYDSRIKLATIQLSWGMFKETFDGIYQMDSKKMPDSLKIKYYELKSIAYGRLALYNTDENYNADHKAASLKALDSVVLLSKPGSYERHFYAAAYYKRLGHDAKAEAHYRALLNMDKLTQHQKAMVAHDLSHITDDNEKRNLITVSAIADIRSSTKETLAIFTLGKMLFEQGNLTDAEILIKEALSQASFYGNKLRVMEASTALNAVLAEKLIRLESGKNKLLTFLIIVLVLAICGTLIIAKKVYDRLKVVRLREAKVLEQNQHLDQMNKKLAEDAIIKEEYIGYFFSSISANISQREKLKRSMERIIKTESLKDLQNLVKSIDVKQERATLFNTFDHIFLKLFPNFITSFNKLLPEVDHVIPKKTEVLNTSLRIFALMRLGIKENQTIANILENTVSTIYTYKFRIKSKALVKGDEFDKMIMQIKFSNPDDYKYANDGSQATEEQYIQ</sequence>
<evidence type="ECO:0000313" key="4">
    <source>
        <dbReference type="Proteomes" id="UP000320042"/>
    </source>
</evidence>
<dbReference type="Proteomes" id="UP000320042">
    <property type="component" value="Unassembled WGS sequence"/>
</dbReference>
<keyword evidence="1" id="KW-1133">Transmembrane helix</keyword>
<name>A0A563UE74_9SPHI</name>
<keyword evidence="1" id="KW-0472">Membrane</keyword>
<accession>A0A563UE74</accession>
<reference evidence="3 4" key="1">
    <citation type="submission" date="2019-07" db="EMBL/GenBank/DDBJ databases">
        <authorList>
            <person name="Kim J."/>
        </authorList>
    </citation>
    <scope>NUCLEOTIDE SEQUENCE [LARGE SCALE GENOMIC DNA]</scope>
    <source>
        <strain evidence="4">dk17</strain>
    </source>
</reference>
<protein>
    <recommendedName>
        <fullName evidence="2">DUF6377 domain-containing protein</fullName>
    </recommendedName>
</protein>
<dbReference type="InterPro" id="IPR011990">
    <property type="entry name" value="TPR-like_helical_dom_sf"/>
</dbReference>
<organism evidence="3 4">
    <name type="scientific">Mucilaginibacter pallidiroseus</name>
    <dbReference type="NCBI Taxonomy" id="2599295"/>
    <lineage>
        <taxon>Bacteria</taxon>
        <taxon>Pseudomonadati</taxon>
        <taxon>Bacteroidota</taxon>
        <taxon>Sphingobacteriia</taxon>
        <taxon>Sphingobacteriales</taxon>
        <taxon>Sphingobacteriaceae</taxon>
        <taxon>Mucilaginibacter</taxon>
    </lineage>
</organism>
<dbReference type="EMBL" id="VOEJ01000003">
    <property type="protein sequence ID" value="TWR29648.1"/>
    <property type="molecule type" value="Genomic_DNA"/>
</dbReference>
<dbReference type="AlphaFoldDB" id="A0A563UE74"/>
<dbReference type="Gene3D" id="1.25.40.10">
    <property type="entry name" value="Tetratricopeptide repeat domain"/>
    <property type="match status" value="1"/>
</dbReference>
<evidence type="ECO:0000313" key="3">
    <source>
        <dbReference type="EMBL" id="TWR29648.1"/>
    </source>
</evidence>
<dbReference type="InterPro" id="IPR045957">
    <property type="entry name" value="DUF6377"/>
</dbReference>
<keyword evidence="1" id="KW-0812">Transmembrane</keyword>
<dbReference type="Pfam" id="PF19904">
    <property type="entry name" value="DUF6377"/>
    <property type="match status" value="1"/>
</dbReference>
<keyword evidence="4" id="KW-1185">Reference proteome</keyword>
<feature type="transmembrane region" description="Helical" evidence="1">
    <location>
        <begin position="251"/>
        <end position="270"/>
    </location>
</feature>
<feature type="domain" description="DUF6377" evidence="2">
    <location>
        <begin position="179"/>
        <end position="419"/>
    </location>
</feature>
<proteinExistence type="predicted"/>
<evidence type="ECO:0000259" key="2">
    <source>
        <dbReference type="Pfam" id="PF19904"/>
    </source>
</evidence>